<feature type="signal peptide" evidence="1">
    <location>
        <begin position="1"/>
        <end position="24"/>
    </location>
</feature>
<feature type="chain" id="PRO_5011713582" evidence="1">
    <location>
        <begin position="25"/>
        <end position="333"/>
    </location>
</feature>
<dbReference type="Pfam" id="PF02663">
    <property type="entry name" value="FmdE"/>
    <property type="match status" value="1"/>
</dbReference>
<feature type="domain" description="Formylmethanofuran dehydrogenase subunit E" evidence="2">
    <location>
        <begin position="173"/>
        <end position="268"/>
    </location>
</feature>
<protein>
    <submittedName>
        <fullName evidence="3">FmdE, Molybdenum formylmethanofuran dehydrogenase operon</fullName>
    </submittedName>
</protein>
<evidence type="ECO:0000259" key="2">
    <source>
        <dbReference type="Pfam" id="PF02663"/>
    </source>
</evidence>
<accession>A0A1H2IEF2</accession>
<name>A0A1H2IEF2_9BACT</name>
<dbReference type="AlphaFoldDB" id="A0A1H2IEF2"/>
<proteinExistence type="predicted"/>
<keyword evidence="4" id="KW-1185">Reference proteome</keyword>
<dbReference type="SUPFAM" id="SSF143555">
    <property type="entry name" value="FwdE-like"/>
    <property type="match status" value="1"/>
</dbReference>
<evidence type="ECO:0000313" key="3">
    <source>
        <dbReference type="EMBL" id="SDU42238.1"/>
    </source>
</evidence>
<gene>
    <name evidence="3" type="ORF">SAMN04487931_108108</name>
</gene>
<sequence length="333" mass="37147">MHKYVKSFMLVVFVFTLTIMQVTAAEPDLKQIIEKGMQKIGVKKGASDLLVITNAPYISMENHFGIEYVLVLEQVTGCTTGGQNMMFFQRHPASPISITLFRKTTGDAVVMTWSHGKKIVEENINLAVSEVSEKKFWKDTKNFVCGPDLFTIATIAGSWTVGAPYDYFKCAEIHNHICPGVTSGYLIARMIQDNYPLKKEEKYTVISCPVWCKEDAFMAMLDTTPGKGGMIVKKLTDEQKQKISIDNPAAMLLITDKKTGIGRGIVFSFDFDKVKALVSKDSAKPAMTFAMLQYLDQPEKFVTVSSEFLLKKGMYEKMVTAGSNPYELAGLSR</sequence>
<dbReference type="RefSeq" id="WP_092235400.1">
    <property type="nucleotide sequence ID" value="NZ_FNLL01000008.1"/>
</dbReference>
<dbReference type="InterPro" id="IPR003814">
    <property type="entry name" value="FmdEsu_dom"/>
</dbReference>
<reference evidence="4" key="1">
    <citation type="submission" date="2016-10" db="EMBL/GenBank/DDBJ databases">
        <authorList>
            <person name="Varghese N."/>
            <person name="Submissions S."/>
        </authorList>
    </citation>
    <scope>NUCLEOTIDE SEQUENCE [LARGE SCALE GENOMIC DNA]</scope>
    <source>
        <strain evidence="4">DSM 3384</strain>
    </source>
</reference>
<dbReference type="EMBL" id="FNLL01000008">
    <property type="protein sequence ID" value="SDU42238.1"/>
    <property type="molecule type" value="Genomic_DNA"/>
</dbReference>
<evidence type="ECO:0000313" key="4">
    <source>
        <dbReference type="Proteomes" id="UP000199608"/>
    </source>
</evidence>
<evidence type="ECO:0000256" key="1">
    <source>
        <dbReference type="SAM" id="SignalP"/>
    </source>
</evidence>
<organism evidence="3 4">
    <name type="scientific">Desulfobacula phenolica</name>
    <dbReference type="NCBI Taxonomy" id="90732"/>
    <lineage>
        <taxon>Bacteria</taxon>
        <taxon>Pseudomonadati</taxon>
        <taxon>Thermodesulfobacteriota</taxon>
        <taxon>Desulfobacteria</taxon>
        <taxon>Desulfobacterales</taxon>
        <taxon>Desulfobacteraceae</taxon>
        <taxon>Desulfobacula</taxon>
    </lineage>
</organism>
<dbReference type="Gene3D" id="3.30.1330.130">
    <property type="match status" value="1"/>
</dbReference>
<dbReference type="Proteomes" id="UP000199608">
    <property type="component" value="Unassembled WGS sequence"/>
</dbReference>
<keyword evidence="1" id="KW-0732">Signal</keyword>